<sequence length="132" mass="14797">RSFGHLPNSDTVIQKIYIRSASIYNGKPMPCEEEKLARARRTMIRVHLEGRGITNPRVLEAFRRVPRERFVPAKKLRDAYADHPIPIGRGQTISQPYIVALMIQELDVQPSDRVLDVGSGSGYETALLAGLS</sequence>
<keyword evidence="5" id="KW-0489">Methyltransferase</keyword>
<protein>
    <recommendedName>
        <fullName evidence="3">protein-L-isoaspartate(D-aspartate) O-methyltransferase</fullName>
        <ecNumber evidence="3">2.1.1.77</ecNumber>
    </recommendedName>
</protein>
<dbReference type="AlphaFoldDB" id="A0A0F9MKN1"/>
<feature type="non-terminal residue" evidence="8">
    <location>
        <position position="1"/>
    </location>
</feature>
<dbReference type="PANTHER" id="PTHR11579">
    <property type="entry name" value="PROTEIN-L-ISOASPARTATE O-METHYLTRANSFERASE"/>
    <property type="match status" value="1"/>
</dbReference>
<dbReference type="GO" id="GO:0032259">
    <property type="term" value="P:methylation"/>
    <property type="evidence" value="ECO:0007669"/>
    <property type="project" value="UniProtKB-KW"/>
</dbReference>
<keyword evidence="4" id="KW-0963">Cytoplasm</keyword>
<comment type="caution">
    <text evidence="8">The sequence shown here is derived from an EMBL/GenBank/DDBJ whole genome shotgun (WGS) entry which is preliminary data.</text>
</comment>
<evidence type="ECO:0000313" key="8">
    <source>
        <dbReference type="EMBL" id="KKM77345.1"/>
    </source>
</evidence>
<proteinExistence type="inferred from homology"/>
<dbReference type="GO" id="GO:0005737">
    <property type="term" value="C:cytoplasm"/>
    <property type="evidence" value="ECO:0007669"/>
    <property type="project" value="UniProtKB-SubCell"/>
</dbReference>
<dbReference type="GO" id="GO:0004719">
    <property type="term" value="F:protein-L-isoaspartate (D-aspartate) O-methyltransferase activity"/>
    <property type="evidence" value="ECO:0007669"/>
    <property type="project" value="UniProtKB-EC"/>
</dbReference>
<evidence type="ECO:0000256" key="7">
    <source>
        <dbReference type="ARBA" id="ARBA00022691"/>
    </source>
</evidence>
<accession>A0A0F9MKN1</accession>
<evidence type="ECO:0000256" key="4">
    <source>
        <dbReference type="ARBA" id="ARBA00022490"/>
    </source>
</evidence>
<evidence type="ECO:0000256" key="1">
    <source>
        <dbReference type="ARBA" id="ARBA00004496"/>
    </source>
</evidence>
<dbReference type="InterPro" id="IPR000682">
    <property type="entry name" value="PCMT"/>
</dbReference>
<comment type="subcellular location">
    <subcellularLocation>
        <location evidence="1">Cytoplasm</location>
    </subcellularLocation>
</comment>
<dbReference type="SUPFAM" id="SSF53335">
    <property type="entry name" value="S-adenosyl-L-methionine-dependent methyltransferases"/>
    <property type="match status" value="1"/>
</dbReference>
<evidence type="ECO:0000256" key="5">
    <source>
        <dbReference type="ARBA" id="ARBA00022603"/>
    </source>
</evidence>
<keyword evidence="6" id="KW-0808">Transferase</keyword>
<dbReference type="EMBL" id="LAZR01008658">
    <property type="protein sequence ID" value="KKM77345.1"/>
    <property type="molecule type" value="Genomic_DNA"/>
</dbReference>
<evidence type="ECO:0000256" key="3">
    <source>
        <dbReference type="ARBA" id="ARBA00011890"/>
    </source>
</evidence>
<dbReference type="Pfam" id="PF01135">
    <property type="entry name" value="PCMT"/>
    <property type="match status" value="1"/>
</dbReference>
<keyword evidence="7" id="KW-0949">S-adenosyl-L-methionine</keyword>
<dbReference type="PANTHER" id="PTHR11579:SF0">
    <property type="entry name" value="PROTEIN-L-ISOASPARTATE(D-ASPARTATE) O-METHYLTRANSFERASE"/>
    <property type="match status" value="1"/>
</dbReference>
<dbReference type="EC" id="2.1.1.77" evidence="3"/>
<gene>
    <name evidence="8" type="ORF">LCGC14_1370990</name>
</gene>
<dbReference type="InterPro" id="IPR029063">
    <property type="entry name" value="SAM-dependent_MTases_sf"/>
</dbReference>
<dbReference type="Gene3D" id="3.40.50.150">
    <property type="entry name" value="Vaccinia Virus protein VP39"/>
    <property type="match status" value="1"/>
</dbReference>
<name>A0A0F9MKN1_9ZZZZ</name>
<reference evidence="8" key="1">
    <citation type="journal article" date="2015" name="Nature">
        <title>Complex archaea that bridge the gap between prokaryotes and eukaryotes.</title>
        <authorList>
            <person name="Spang A."/>
            <person name="Saw J.H."/>
            <person name="Jorgensen S.L."/>
            <person name="Zaremba-Niedzwiedzka K."/>
            <person name="Martijn J."/>
            <person name="Lind A.E."/>
            <person name="van Eijk R."/>
            <person name="Schleper C."/>
            <person name="Guy L."/>
            <person name="Ettema T.J."/>
        </authorList>
    </citation>
    <scope>NUCLEOTIDE SEQUENCE</scope>
</reference>
<organism evidence="8">
    <name type="scientific">marine sediment metagenome</name>
    <dbReference type="NCBI Taxonomy" id="412755"/>
    <lineage>
        <taxon>unclassified sequences</taxon>
        <taxon>metagenomes</taxon>
        <taxon>ecological metagenomes</taxon>
    </lineage>
</organism>
<comment type="similarity">
    <text evidence="2">Belongs to the methyltransferase superfamily. L-isoaspartyl/D-aspartyl protein methyltransferase family.</text>
</comment>
<evidence type="ECO:0000256" key="2">
    <source>
        <dbReference type="ARBA" id="ARBA00005369"/>
    </source>
</evidence>
<evidence type="ECO:0000256" key="6">
    <source>
        <dbReference type="ARBA" id="ARBA00022679"/>
    </source>
</evidence>